<evidence type="ECO:0000313" key="2">
    <source>
        <dbReference type="Proteomes" id="UP000285604"/>
    </source>
</evidence>
<comment type="caution">
    <text evidence="1">The sequence shown here is derived from an EMBL/GenBank/DDBJ whole genome shotgun (WGS) entry which is preliminary data.</text>
</comment>
<sequence>MKRLLIICMMTCGFIISSCHQDEDSLFAEASIVLQGETDIVLDRVQGTVSLTNLNTTQVFTVSSFEGNIARASILRGSYAILVEGTAQYHDASGKTYIRMFRASTDYVGLEKEGHNEAMLNIIWM</sequence>
<proteinExistence type="predicted"/>
<dbReference type="EMBL" id="QSCI01000029">
    <property type="protein sequence ID" value="RGX95095.1"/>
    <property type="molecule type" value="Genomic_DNA"/>
</dbReference>
<protein>
    <submittedName>
        <fullName evidence="1">Uncharacterized protein</fullName>
    </submittedName>
</protein>
<gene>
    <name evidence="1" type="ORF">DXA63_07980</name>
</gene>
<dbReference type="RefSeq" id="WP_151202038.1">
    <property type="nucleotide sequence ID" value="NZ_JAPDUW010000002.1"/>
</dbReference>
<name>A0A3R6BIG1_9BACT</name>
<accession>A0A3R6BIG1</accession>
<dbReference type="PROSITE" id="PS51257">
    <property type="entry name" value="PROKAR_LIPOPROTEIN"/>
    <property type="match status" value="1"/>
</dbReference>
<dbReference type="AlphaFoldDB" id="A0A3R6BIG1"/>
<organism evidence="1 2">
    <name type="scientific">Segatella copri</name>
    <dbReference type="NCBI Taxonomy" id="165179"/>
    <lineage>
        <taxon>Bacteria</taxon>
        <taxon>Pseudomonadati</taxon>
        <taxon>Bacteroidota</taxon>
        <taxon>Bacteroidia</taxon>
        <taxon>Bacteroidales</taxon>
        <taxon>Prevotellaceae</taxon>
        <taxon>Segatella</taxon>
    </lineage>
</organism>
<reference evidence="1 2" key="1">
    <citation type="submission" date="2018-08" db="EMBL/GenBank/DDBJ databases">
        <title>A genome reference for cultivated species of the human gut microbiota.</title>
        <authorList>
            <person name="Zou Y."/>
            <person name="Xue W."/>
            <person name="Luo G."/>
        </authorList>
    </citation>
    <scope>NUCLEOTIDE SEQUENCE [LARGE SCALE GENOMIC DNA]</scope>
    <source>
        <strain evidence="1 2">OF03-3</strain>
    </source>
</reference>
<dbReference type="Proteomes" id="UP000285604">
    <property type="component" value="Unassembled WGS sequence"/>
</dbReference>
<evidence type="ECO:0000313" key="1">
    <source>
        <dbReference type="EMBL" id="RGX95095.1"/>
    </source>
</evidence>